<accession>A0AA89L4T9</accession>
<evidence type="ECO:0000313" key="3">
    <source>
        <dbReference type="Proteomes" id="UP000050823"/>
    </source>
</evidence>
<feature type="transmembrane region" description="Helical" evidence="1">
    <location>
        <begin position="20"/>
        <end position="41"/>
    </location>
</feature>
<protein>
    <submittedName>
        <fullName evidence="2">Uncharacterized protein</fullName>
    </submittedName>
</protein>
<dbReference type="RefSeq" id="WP_057908409.1">
    <property type="nucleotide sequence ID" value="NZ_AYZB01000035.1"/>
</dbReference>
<feature type="transmembrane region" description="Helical" evidence="1">
    <location>
        <begin position="215"/>
        <end position="234"/>
    </location>
</feature>
<organism evidence="2 3">
    <name type="scientific">Latilactobacillus graminis DSM 20719</name>
    <dbReference type="NCBI Taxonomy" id="1423752"/>
    <lineage>
        <taxon>Bacteria</taxon>
        <taxon>Bacillati</taxon>
        <taxon>Bacillota</taxon>
        <taxon>Bacilli</taxon>
        <taxon>Lactobacillales</taxon>
        <taxon>Lactobacillaceae</taxon>
        <taxon>Latilactobacillus</taxon>
    </lineage>
</organism>
<proteinExistence type="predicted"/>
<sequence length="243" mass="28167">MFFIKSIPANIRYYLRQSIVIYLVDCFFLGGMIITLSLISLERYDLHRLEKQLANFSHAKQGADPLNQLIEGKHLLLGRYQLIGLLMMIITIILVGILAGQAFKKLRQDIETFSSAAWPQYKIVNYYTLIALCILVLASITVIVGWLVLNSYYWHGLEVVNQRWLQKPFRPVQGPQALQPLFKNHLTDFSSRSLLNPVLHESTKQSLTNQVLRRLWLPLLSLIVPIFIVGWYQVNHFSKMRKL</sequence>
<keyword evidence="1" id="KW-0472">Membrane</keyword>
<evidence type="ECO:0000256" key="1">
    <source>
        <dbReference type="SAM" id="Phobius"/>
    </source>
</evidence>
<keyword evidence="1" id="KW-1133">Transmembrane helix</keyword>
<evidence type="ECO:0000313" key="2">
    <source>
        <dbReference type="EMBL" id="KRM22432.1"/>
    </source>
</evidence>
<keyword evidence="1" id="KW-0812">Transmembrane</keyword>
<feature type="transmembrane region" description="Helical" evidence="1">
    <location>
        <begin position="124"/>
        <end position="149"/>
    </location>
</feature>
<feature type="transmembrane region" description="Helical" evidence="1">
    <location>
        <begin position="82"/>
        <end position="103"/>
    </location>
</feature>
<dbReference type="EMBL" id="AYZB01000035">
    <property type="protein sequence ID" value="KRM22432.1"/>
    <property type="molecule type" value="Genomic_DNA"/>
</dbReference>
<dbReference type="Proteomes" id="UP000050823">
    <property type="component" value="Unassembled WGS sequence"/>
</dbReference>
<gene>
    <name evidence="2" type="ORF">FC90_GL001035</name>
</gene>
<name>A0AA89L4T9_9LACO</name>
<dbReference type="AlphaFoldDB" id="A0AA89L4T9"/>
<reference evidence="2 3" key="1">
    <citation type="journal article" date="2015" name="Genome Announc.">
        <title>Expanding the biotechnology potential of lactobacilli through comparative genomics of 213 strains and associated genera.</title>
        <authorList>
            <person name="Sun Z."/>
            <person name="Harris H.M."/>
            <person name="McCann A."/>
            <person name="Guo C."/>
            <person name="Argimon S."/>
            <person name="Zhang W."/>
            <person name="Yang X."/>
            <person name="Jeffery I.B."/>
            <person name="Cooney J.C."/>
            <person name="Kagawa T.F."/>
            <person name="Liu W."/>
            <person name="Song Y."/>
            <person name="Salvetti E."/>
            <person name="Wrobel A."/>
            <person name="Rasinkangas P."/>
            <person name="Parkhill J."/>
            <person name="Rea M.C."/>
            <person name="O'Sullivan O."/>
            <person name="Ritari J."/>
            <person name="Douillard F.P."/>
            <person name="Paul Ross R."/>
            <person name="Yang R."/>
            <person name="Briner A.E."/>
            <person name="Felis G.E."/>
            <person name="de Vos W.M."/>
            <person name="Barrangou R."/>
            <person name="Klaenhammer T.R."/>
            <person name="Caufield P.W."/>
            <person name="Cui Y."/>
            <person name="Zhang H."/>
            <person name="O'Toole P.W."/>
        </authorList>
    </citation>
    <scope>NUCLEOTIDE SEQUENCE [LARGE SCALE GENOMIC DNA]</scope>
    <source>
        <strain evidence="2 3">DSM 20719</strain>
    </source>
</reference>
<comment type="caution">
    <text evidence="2">The sequence shown here is derived from an EMBL/GenBank/DDBJ whole genome shotgun (WGS) entry which is preliminary data.</text>
</comment>